<dbReference type="InterPro" id="IPR050194">
    <property type="entry name" value="Glycosyltransferase_grp1"/>
</dbReference>
<dbReference type="CDD" id="cd03801">
    <property type="entry name" value="GT4_PimA-like"/>
    <property type="match status" value="1"/>
</dbReference>
<feature type="domain" description="Glycosyl transferase family 1" evidence="1">
    <location>
        <begin position="186"/>
        <end position="342"/>
    </location>
</feature>
<name>A0ABT3CUK8_9BACT</name>
<dbReference type="PANTHER" id="PTHR45947:SF3">
    <property type="entry name" value="SULFOQUINOVOSYL TRANSFERASE SQD2"/>
    <property type="match status" value="1"/>
</dbReference>
<dbReference type="Pfam" id="PF00534">
    <property type="entry name" value="Glycos_transf_1"/>
    <property type="match status" value="1"/>
</dbReference>
<gene>
    <name evidence="3" type="ORF">N7U62_11250</name>
</gene>
<proteinExistence type="predicted"/>
<dbReference type="Proteomes" id="UP001300692">
    <property type="component" value="Unassembled WGS sequence"/>
</dbReference>
<keyword evidence="4" id="KW-1185">Reference proteome</keyword>
<dbReference type="InterPro" id="IPR001296">
    <property type="entry name" value="Glyco_trans_1"/>
</dbReference>
<evidence type="ECO:0000259" key="1">
    <source>
        <dbReference type="Pfam" id="PF00534"/>
    </source>
</evidence>
<dbReference type="RefSeq" id="WP_264138069.1">
    <property type="nucleotide sequence ID" value="NZ_JAOYOD010000001.1"/>
</dbReference>
<dbReference type="SUPFAM" id="SSF53756">
    <property type="entry name" value="UDP-Glycosyltransferase/glycogen phosphorylase"/>
    <property type="match status" value="1"/>
</dbReference>
<comment type="caution">
    <text evidence="3">The sequence shown here is derived from an EMBL/GenBank/DDBJ whole genome shotgun (WGS) entry which is preliminary data.</text>
</comment>
<dbReference type="Gene3D" id="3.40.50.2000">
    <property type="entry name" value="Glycogen Phosphorylase B"/>
    <property type="match status" value="2"/>
</dbReference>
<organism evidence="3 4">
    <name type="scientific">Reichenbachiella ulvae</name>
    <dbReference type="NCBI Taxonomy" id="2980104"/>
    <lineage>
        <taxon>Bacteria</taxon>
        <taxon>Pseudomonadati</taxon>
        <taxon>Bacteroidota</taxon>
        <taxon>Cytophagia</taxon>
        <taxon>Cytophagales</taxon>
        <taxon>Reichenbachiellaceae</taxon>
        <taxon>Reichenbachiella</taxon>
    </lineage>
</organism>
<protein>
    <submittedName>
        <fullName evidence="3">Glycosyltransferase family 4 protein</fullName>
    </submittedName>
</protein>
<dbReference type="PANTHER" id="PTHR45947">
    <property type="entry name" value="SULFOQUINOVOSYL TRANSFERASE SQD2"/>
    <property type="match status" value="1"/>
</dbReference>
<sequence>MKIAQVCPYDFSRPGGVKNHIESLTRYLTLAGHEVVIIAPFPTVNQSKVYHFGSNRSLHVGGTKIDINIALGNDRKALKNFLTTQQFDIIHFHTFWNPILPWQIRRFSKSKHITTFHDTPKNQFVGKNIMPFAAKLVFRLMDGIISVSETQASYINRFSDRAIEIIPNGIDLDYYLKPVIPIDKYKDGKFNLLFLGRLEERKGLIYALKSYLDLKRDNDNLRLIIAGDGEERTLAEAFISKHHLEDVEMLGFVSEEDKLRLLHTADLYIAPALFGESFGIVLLEAMAMGTPIAGFSNQGYLNVLSAEQQQYFAEPGNLEGLTNCIKNLIVSEESMKHLSKHGLEVVKQYDWKIHVQKIEELYRSLI</sequence>
<accession>A0ABT3CUK8</accession>
<dbReference type="Pfam" id="PF13439">
    <property type="entry name" value="Glyco_transf_4"/>
    <property type="match status" value="1"/>
</dbReference>
<evidence type="ECO:0000313" key="4">
    <source>
        <dbReference type="Proteomes" id="UP001300692"/>
    </source>
</evidence>
<evidence type="ECO:0000259" key="2">
    <source>
        <dbReference type="Pfam" id="PF13439"/>
    </source>
</evidence>
<evidence type="ECO:0000313" key="3">
    <source>
        <dbReference type="EMBL" id="MCV9387244.1"/>
    </source>
</evidence>
<dbReference type="InterPro" id="IPR028098">
    <property type="entry name" value="Glyco_trans_4-like_N"/>
</dbReference>
<feature type="domain" description="Glycosyltransferase subfamily 4-like N-terminal" evidence="2">
    <location>
        <begin position="14"/>
        <end position="173"/>
    </location>
</feature>
<dbReference type="EMBL" id="JAOYOD010000001">
    <property type="protein sequence ID" value="MCV9387244.1"/>
    <property type="molecule type" value="Genomic_DNA"/>
</dbReference>
<reference evidence="3 4" key="1">
    <citation type="submission" date="2022-10" db="EMBL/GenBank/DDBJ databases">
        <title>Comparative genomics and taxonomic characterization of three novel marine species of genus Reichenbachiella exhibiting antioxidant and polysaccharide degradation activities.</title>
        <authorList>
            <person name="Muhammad N."/>
            <person name="Lee Y.-J."/>
            <person name="Ko J."/>
            <person name="Kim S.-G."/>
        </authorList>
    </citation>
    <scope>NUCLEOTIDE SEQUENCE [LARGE SCALE GENOMIC DNA]</scope>
    <source>
        <strain evidence="3 4">ABR2-5</strain>
    </source>
</reference>